<dbReference type="Gene3D" id="1.20.120.450">
    <property type="entry name" value="dinb family like domain"/>
    <property type="match status" value="1"/>
</dbReference>
<keyword evidence="2" id="KW-1185">Reference proteome</keyword>
<gene>
    <name evidence="1" type="ORF">GA0070560_111122</name>
</gene>
<evidence type="ECO:0008006" key="3">
    <source>
        <dbReference type="Google" id="ProtNLM"/>
    </source>
</evidence>
<dbReference type="STRING" id="47864.GA0070560_111122"/>
<evidence type="ECO:0000313" key="2">
    <source>
        <dbReference type="Proteomes" id="UP000199408"/>
    </source>
</evidence>
<proteinExistence type="predicted"/>
<name>A0A1C5IHB1_9ACTN</name>
<dbReference type="SUPFAM" id="SSF109854">
    <property type="entry name" value="DinB/YfiT-like putative metalloenzymes"/>
    <property type="match status" value="1"/>
</dbReference>
<sequence>MTWTAPEITRTNEPYVADERTMLEGWLDYHRDTLLTKCAGLTAEQLRTPSVEPSGLTLLGLVRHMAEVERWWFRVRAAGQDVGGLHSTDEDPDADFNGVAEADAEADFAIFRAEVEAARAAAAGLSLDQTFQRRRRDGGTDEISVRWVYVHMIEEYARHNGHADLIRERIDGVTGD</sequence>
<dbReference type="RefSeq" id="WP_091298065.1">
    <property type="nucleotide sequence ID" value="NZ_FMDN01000011.1"/>
</dbReference>
<dbReference type="InterPro" id="IPR034660">
    <property type="entry name" value="DinB/YfiT-like"/>
</dbReference>
<reference evidence="2" key="1">
    <citation type="submission" date="2016-06" db="EMBL/GenBank/DDBJ databases">
        <authorList>
            <person name="Varghese N."/>
        </authorList>
    </citation>
    <scope>NUCLEOTIDE SEQUENCE [LARGE SCALE GENOMIC DNA]</scope>
    <source>
        <strain evidence="2">DSM 43171</strain>
    </source>
</reference>
<dbReference type="OrthoDB" id="4548523at2"/>
<protein>
    <recommendedName>
        <fullName evidence="3">DinB family protein</fullName>
    </recommendedName>
</protein>
<dbReference type="EMBL" id="FMDN01000011">
    <property type="protein sequence ID" value="SCG57747.1"/>
    <property type="molecule type" value="Genomic_DNA"/>
</dbReference>
<dbReference type="Pfam" id="PF04978">
    <property type="entry name" value="MST"/>
    <property type="match status" value="1"/>
</dbReference>
<dbReference type="AlphaFoldDB" id="A0A1C5IHB1"/>
<evidence type="ECO:0000313" key="1">
    <source>
        <dbReference type="EMBL" id="SCG57747.1"/>
    </source>
</evidence>
<organism evidence="1 2">
    <name type="scientific">Micromonospora halophytica</name>
    <dbReference type="NCBI Taxonomy" id="47864"/>
    <lineage>
        <taxon>Bacteria</taxon>
        <taxon>Bacillati</taxon>
        <taxon>Actinomycetota</taxon>
        <taxon>Actinomycetes</taxon>
        <taxon>Micromonosporales</taxon>
        <taxon>Micromonosporaceae</taxon>
        <taxon>Micromonospora</taxon>
    </lineage>
</organism>
<dbReference type="Proteomes" id="UP000199408">
    <property type="component" value="Unassembled WGS sequence"/>
</dbReference>
<dbReference type="InterPro" id="IPR007061">
    <property type="entry name" value="MST-like"/>
</dbReference>
<accession>A0A1C5IHB1</accession>